<dbReference type="Pfam" id="PF07669">
    <property type="entry name" value="Eco57I"/>
    <property type="match status" value="1"/>
</dbReference>
<comment type="catalytic activity">
    <reaction evidence="7">
        <text>a 2'-deoxyadenosine in DNA + S-adenosyl-L-methionine = an N(6)-methyl-2'-deoxyadenosine in DNA + S-adenosyl-L-homocysteine + H(+)</text>
        <dbReference type="Rhea" id="RHEA:15197"/>
        <dbReference type="Rhea" id="RHEA-COMP:12418"/>
        <dbReference type="Rhea" id="RHEA-COMP:12419"/>
        <dbReference type="ChEBI" id="CHEBI:15378"/>
        <dbReference type="ChEBI" id="CHEBI:57856"/>
        <dbReference type="ChEBI" id="CHEBI:59789"/>
        <dbReference type="ChEBI" id="CHEBI:90615"/>
        <dbReference type="ChEBI" id="CHEBI:90616"/>
        <dbReference type="EC" id="2.1.1.72"/>
    </reaction>
</comment>
<keyword evidence="6" id="KW-0238">DNA-binding</keyword>
<dbReference type="InterPro" id="IPR029063">
    <property type="entry name" value="SAM-dependent_MTases_sf"/>
</dbReference>
<reference evidence="10" key="1">
    <citation type="submission" date="2022-06" db="EMBL/GenBank/DDBJ databases">
        <title>Akkermansia biwalacus sp. nov., an anaerobic mucin-degrading bacterium isolated from human intestine.</title>
        <authorList>
            <person name="Kobayashi Y."/>
            <person name="Inoue S."/>
            <person name="Kawahara T."/>
            <person name="Kohda N."/>
        </authorList>
    </citation>
    <scope>NUCLEOTIDE SEQUENCE</scope>
    <source>
        <strain evidence="10">WON2089</strain>
    </source>
</reference>
<evidence type="ECO:0000256" key="7">
    <source>
        <dbReference type="ARBA" id="ARBA00047942"/>
    </source>
</evidence>
<dbReference type="EMBL" id="AP025943">
    <property type="protein sequence ID" value="BDL44101.1"/>
    <property type="molecule type" value="Genomic_DNA"/>
</dbReference>
<dbReference type="PROSITE" id="PS00092">
    <property type="entry name" value="N6_MTASE"/>
    <property type="match status" value="1"/>
</dbReference>
<evidence type="ECO:0000256" key="3">
    <source>
        <dbReference type="ARBA" id="ARBA00022679"/>
    </source>
</evidence>
<dbReference type="PANTHER" id="PTHR33841">
    <property type="entry name" value="DNA METHYLTRANSFERASE YEEA-RELATED"/>
    <property type="match status" value="1"/>
</dbReference>
<dbReference type="CDD" id="cd02440">
    <property type="entry name" value="AdoMet_MTases"/>
    <property type="match status" value="1"/>
</dbReference>
<proteinExistence type="predicted"/>
<gene>
    <name evidence="10" type="ORF">Abiwalacus_16750</name>
</gene>
<keyword evidence="5" id="KW-0680">Restriction system</keyword>
<evidence type="ECO:0000313" key="11">
    <source>
        <dbReference type="Proteomes" id="UP001062263"/>
    </source>
</evidence>
<evidence type="ECO:0000259" key="9">
    <source>
        <dbReference type="Pfam" id="PF12950"/>
    </source>
</evidence>
<sequence length="679" mass="76823">MAGCPVPGRGAGWKAGTWLVFKRALMRRLLGQGGQDDFSFPEGFPFSLREGDEDCAVTPSVLGDLLERSMTDARGTGTVYTPRFLVRWMAREAVSRWVDSALSASHEKGREAERALLKRIRVLDLSAGSGAFTMGILHELVRRRKILEPECSEAALVRAAVEDHIYGVDVCAEALDVARFRFRCALLAAGDDAPFRDHLICGDSLDLFGAGVWRNVLARVMKERGFDLVIGNPPFIGEKGNKELFDRLKASRMSAYCSSRMDYWYVFACLGMDVLKPGGVMHLVVPNKWMANAGAVPLRRKLLEECGALRLSDFGACRVFESARVHTMALLAERKKTGDEALVPEYRRFSGESEHVEEFLENTPYQCFQLPEDRSGCVQQGLFFCSAAEKVVLEKMEVLRNFELNPLHEMAQGIVPNPDVVSSRALGSLPPEIVRSSGIRRGEGVFVVPREFFTRLPERERCFLKPLYEPVLAERYGLKEPEKVLLYLTPENGSERARTLIRHLEKFRPLMESRRETRMGRMKYYHVHWPRKEAFFLPGPKILAARKCARPTFTYTEREAYVMMSFNVIRTERLSMKYLAALFNSRLMHFWFRLRGKMQGDFFQMDTAPILSAPVHVPSASAVAEVERLSDALAGHYCPEWDERMNELIERIYGISAEEREVIVQAVSPAPGGKGNRPE</sequence>
<feature type="domain" description="TaqI-like C-terminal specificity" evidence="9">
    <location>
        <begin position="536"/>
        <end position="599"/>
    </location>
</feature>
<name>A0ABM7ZH85_9BACT</name>
<feature type="domain" description="Type II methyltransferase M.TaqI-like" evidence="8">
    <location>
        <begin position="164"/>
        <end position="320"/>
    </location>
</feature>
<evidence type="ECO:0000256" key="2">
    <source>
        <dbReference type="ARBA" id="ARBA00022603"/>
    </source>
</evidence>
<dbReference type="Pfam" id="PF12950">
    <property type="entry name" value="TaqI_C"/>
    <property type="match status" value="1"/>
</dbReference>
<dbReference type="Gene3D" id="3.40.50.150">
    <property type="entry name" value="Vaccinia Virus protein VP39"/>
    <property type="match status" value="1"/>
</dbReference>
<keyword evidence="3" id="KW-0808">Transferase</keyword>
<accession>A0ABM7ZH85</accession>
<evidence type="ECO:0000256" key="6">
    <source>
        <dbReference type="ARBA" id="ARBA00023125"/>
    </source>
</evidence>
<evidence type="ECO:0000259" key="8">
    <source>
        <dbReference type="Pfam" id="PF07669"/>
    </source>
</evidence>
<evidence type="ECO:0000256" key="5">
    <source>
        <dbReference type="ARBA" id="ARBA00022747"/>
    </source>
</evidence>
<evidence type="ECO:0000256" key="1">
    <source>
        <dbReference type="ARBA" id="ARBA00011900"/>
    </source>
</evidence>
<dbReference type="InterPro" id="IPR002052">
    <property type="entry name" value="DNA_methylase_N6_adenine_CS"/>
</dbReference>
<dbReference type="RefSeq" id="WP_215436827.1">
    <property type="nucleotide sequence ID" value="NZ_AP025943.1"/>
</dbReference>
<dbReference type="PANTHER" id="PTHR33841:SF1">
    <property type="entry name" value="DNA METHYLTRANSFERASE A"/>
    <property type="match status" value="1"/>
</dbReference>
<keyword evidence="11" id="KW-1185">Reference proteome</keyword>
<evidence type="ECO:0000313" key="10">
    <source>
        <dbReference type="EMBL" id="BDL44101.1"/>
    </source>
</evidence>
<dbReference type="EC" id="2.1.1.72" evidence="1"/>
<organism evidence="10 11">
    <name type="scientific">Akkermansia biwaensis</name>
    <dbReference type="NCBI Taxonomy" id="2946555"/>
    <lineage>
        <taxon>Bacteria</taxon>
        <taxon>Pseudomonadati</taxon>
        <taxon>Verrucomicrobiota</taxon>
        <taxon>Verrucomicrobiia</taxon>
        <taxon>Verrucomicrobiales</taxon>
        <taxon>Akkermansiaceae</taxon>
        <taxon>Akkermansia</taxon>
    </lineage>
</organism>
<dbReference type="PRINTS" id="PR00507">
    <property type="entry name" value="N12N6MTFRASE"/>
</dbReference>
<keyword evidence="2" id="KW-0489">Methyltransferase</keyword>
<dbReference type="InterPro" id="IPR050953">
    <property type="entry name" value="N4_N6_ade-DNA_methylase"/>
</dbReference>
<keyword evidence="4" id="KW-0949">S-adenosyl-L-methionine</keyword>
<dbReference type="SUPFAM" id="SSF53335">
    <property type="entry name" value="S-adenosyl-L-methionine-dependent methyltransferases"/>
    <property type="match status" value="1"/>
</dbReference>
<dbReference type="InterPro" id="IPR011639">
    <property type="entry name" value="MethylTrfase_TaqI-like_dom"/>
</dbReference>
<evidence type="ECO:0000256" key="4">
    <source>
        <dbReference type="ARBA" id="ARBA00022691"/>
    </source>
</evidence>
<dbReference type="Proteomes" id="UP001062263">
    <property type="component" value="Chromosome"/>
</dbReference>
<protein>
    <recommendedName>
        <fullName evidence="1">site-specific DNA-methyltransferase (adenine-specific)</fullName>
        <ecNumber evidence="1">2.1.1.72</ecNumber>
    </recommendedName>
</protein>
<dbReference type="InterPro" id="IPR025931">
    <property type="entry name" value="TaqI_C"/>
</dbReference>